<dbReference type="EMBL" id="JAGETZ010000009">
    <property type="protein sequence ID" value="MBO2011018.1"/>
    <property type="molecule type" value="Genomic_DNA"/>
</dbReference>
<name>A0ABS3QJ53_9BACT</name>
<accession>A0ABS3QJ53</accession>
<evidence type="ECO:0008006" key="3">
    <source>
        <dbReference type="Google" id="ProtNLM"/>
    </source>
</evidence>
<protein>
    <recommendedName>
        <fullName evidence="3">DUF1566 domain-containing protein</fullName>
    </recommendedName>
</protein>
<organism evidence="1 2">
    <name type="scientific">Hymenobacter negativus</name>
    <dbReference type="NCBI Taxonomy" id="2795026"/>
    <lineage>
        <taxon>Bacteria</taxon>
        <taxon>Pseudomonadati</taxon>
        <taxon>Bacteroidota</taxon>
        <taxon>Cytophagia</taxon>
        <taxon>Cytophagales</taxon>
        <taxon>Hymenobacteraceae</taxon>
        <taxon>Hymenobacter</taxon>
    </lineage>
</organism>
<dbReference type="Proteomes" id="UP000664369">
    <property type="component" value="Unassembled WGS sequence"/>
</dbReference>
<reference evidence="1 2" key="1">
    <citation type="submission" date="2021-03" db="EMBL/GenBank/DDBJ databases">
        <authorList>
            <person name="Kim M.K."/>
        </authorList>
    </citation>
    <scope>NUCLEOTIDE SEQUENCE [LARGE SCALE GENOMIC DNA]</scope>
    <source>
        <strain evidence="1 2">BT442</strain>
    </source>
</reference>
<dbReference type="RefSeq" id="WP_208176714.1">
    <property type="nucleotide sequence ID" value="NZ_JAGETZ010000009.1"/>
</dbReference>
<evidence type="ECO:0000313" key="2">
    <source>
        <dbReference type="Proteomes" id="UP000664369"/>
    </source>
</evidence>
<proteinExistence type="predicted"/>
<comment type="caution">
    <text evidence="1">The sequence shown here is derived from an EMBL/GenBank/DDBJ whole genome shotgun (WGS) entry which is preliminary data.</text>
</comment>
<sequence length="155" mass="17449">MPKNRLASFEEFAQVIAQLPGHSAWRSEAGPSTGSIFTFQFGLPSDDDDQEGEFSLMVYCAWRIVEAGRIVCSWHEDSKTVLAPALQQLLLSGEVTDASLSPFGDFTIQFANDRSLQIWNDAPFEEGSECWSVGYQGRGYYAVESRNRFVYEEKE</sequence>
<keyword evidence="2" id="KW-1185">Reference proteome</keyword>
<gene>
    <name evidence="1" type="ORF">J4E00_18300</name>
</gene>
<evidence type="ECO:0000313" key="1">
    <source>
        <dbReference type="EMBL" id="MBO2011018.1"/>
    </source>
</evidence>